<dbReference type="PANTHER" id="PTHR33747">
    <property type="entry name" value="UPF0225 PROTEIN SCO1677"/>
    <property type="match status" value="1"/>
</dbReference>
<dbReference type="Pfam" id="PF17775">
    <property type="entry name" value="YchJ_M-like"/>
    <property type="match status" value="1"/>
</dbReference>
<gene>
    <name evidence="2" type="ORF">SAMN05660313_00856</name>
</gene>
<dbReference type="AlphaFoldDB" id="A0A1K1MS93"/>
<keyword evidence="3" id="KW-1185">Reference proteome</keyword>
<evidence type="ECO:0000313" key="2">
    <source>
        <dbReference type="EMBL" id="SFW25953.1"/>
    </source>
</evidence>
<dbReference type="InterPro" id="IPR048469">
    <property type="entry name" value="YchJ-like_M"/>
</dbReference>
<dbReference type="Gene3D" id="3.10.450.50">
    <property type="match status" value="1"/>
</dbReference>
<proteinExistence type="predicted"/>
<dbReference type="InterPro" id="IPR032710">
    <property type="entry name" value="NTF2-like_dom_sf"/>
</dbReference>
<sequence length="129" mass="15079">MQCPCNPTQLYKNCCEKAHTDIRTVETAEELMRSRYSAFVLANIDYLQKSHYSKTRPSKREKKEIEDWTNSVHWVKLAIVDTIDGLKTDTKGVVEFKAFFMEDKQVIILHEKSNFCKENGHWVYVDGSN</sequence>
<evidence type="ECO:0000313" key="3">
    <source>
        <dbReference type="Proteomes" id="UP000183257"/>
    </source>
</evidence>
<dbReference type="PANTHER" id="PTHR33747:SF1">
    <property type="entry name" value="ADENYLATE CYCLASE-ASSOCIATED CAP C-TERMINAL DOMAIN-CONTAINING PROTEIN"/>
    <property type="match status" value="1"/>
</dbReference>
<dbReference type="SUPFAM" id="SSF54427">
    <property type="entry name" value="NTF2-like"/>
    <property type="match status" value="1"/>
</dbReference>
<organism evidence="2 3">
    <name type="scientific">Cellulophaga fucicola</name>
    <dbReference type="NCBI Taxonomy" id="76595"/>
    <lineage>
        <taxon>Bacteria</taxon>
        <taxon>Pseudomonadati</taxon>
        <taxon>Bacteroidota</taxon>
        <taxon>Flavobacteriia</taxon>
        <taxon>Flavobacteriales</taxon>
        <taxon>Flavobacteriaceae</taxon>
        <taxon>Cellulophaga</taxon>
    </lineage>
</organism>
<evidence type="ECO:0000259" key="1">
    <source>
        <dbReference type="Pfam" id="PF17775"/>
    </source>
</evidence>
<dbReference type="EMBL" id="FPIY01000001">
    <property type="protein sequence ID" value="SFW25953.1"/>
    <property type="molecule type" value="Genomic_DNA"/>
</dbReference>
<dbReference type="RefSeq" id="WP_072302505.1">
    <property type="nucleotide sequence ID" value="NZ_CBDUMO010000002.1"/>
</dbReference>
<protein>
    <submittedName>
        <fullName evidence="2">SEC-C motif-containing protein</fullName>
    </submittedName>
</protein>
<accession>A0A1K1MS93</accession>
<name>A0A1K1MS93_9FLAO</name>
<dbReference type="OrthoDB" id="21421at2"/>
<reference evidence="3" key="1">
    <citation type="submission" date="2016-11" db="EMBL/GenBank/DDBJ databases">
        <authorList>
            <person name="Varghese N."/>
            <person name="Submissions S."/>
        </authorList>
    </citation>
    <scope>NUCLEOTIDE SEQUENCE [LARGE SCALE GENOMIC DNA]</scope>
    <source>
        <strain evidence="3">DSM 24786</strain>
    </source>
</reference>
<dbReference type="Proteomes" id="UP000183257">
    <property type="component" value="Unassembled WGS sequence"/>
</dbReference>
<feature type="domain" description="YchJ-like middle NTF2-like" evidence="1">
    <location>
        <begin position="27"/>
        <end position="127"/>
    </location>
</feature>